<protein>
    <submittedName>
        <fullName evidence="1">Uncharacterized protein</fullName>
    </submittedName>
</protein>
<evidence type="ECO:0000313" key="1">
    <source>
        <dbReference type="EMBL" id="MBB6035545.1"/>
    </source>
</evidence>
<dbReference type="RefSeq" id="WP_184788428.1">
    <property type="nucleotide sequence ID" value="NZ_BONT01000083.1"/>
</dbReference>
<accession>A0A841FIF7</accession>
<reference evidence="1 2" key="1">
    <citation type="submission" date="2020-08" db="EMBL/GenBank/DDBJ databases">
        <title>Genomic Encyclopedia of Type Strains, Phase IV (KMG-IV): sequencing the most valuable type-strain genomes for metagenomic binning, comparative biology and taxonomic classification.</title>
        <authorList>
            <person name="Goeker M."/>
        </authorList>
    </citation>
    <scope>NUCLEOTIDE SEQUENCE [LARGE SCALE GENOMIC DNA]</scope>
    <source>
        <strain evidence="1 2">YIM 65646</strain>
    </source>
</reference>
<keyword evidence="2" id="KW-1185">Reference proteome</keyword>
<name>A0A841FIF7_9ACTN</name>
<comment type="caution">
    <text evidence="1">The sequence shown here is derived from an EMBL/GenBank/DDBJ whole genome shotgun (WGS) entry which is preliminary data.</text>
</comment>
<organism evidence="1 2">
    <name type="scientific">Phytomonospora endophytica</name>
    <dbReference type="NCBI Taxonomy" id="714109"/>
    <lineage>
        <taxon>Bacteria</taxon>
        <taxon>Bacillati</taxon>
        <taxon>Actinomycetota</taxon>
        <taxon>Actinomycetes</taxon>
        <taxon>Micromonosporales</taxon>
        <taxon>Micromonosporaceae</taxon>
        <taxon>Phytomonospora</taxon>
    </lineage>
</organism>
<gene>
    <name evidence="1" type="ORF">HNR73_003409</name>
</gene>
<evidence type="ECO:0000313" key="2">
    <source>
        <dbReference type="Proteomes" id="UP000548476"/>
    </source>
</evidence>
<dbReference type="EMBL" id="JACHGT010000007">
    <property type="protein sequence ID" value="MBB6035545.1"/>
    <property type="molecule type" value="Genomic_DNA"/>
</dbReference>
<dbReference type="AlphaFoldDB" id="A0A841FIF7"/>
<dbReference type="Proteomes" id="UP000548476">
    <property type="component" value="Unassembled WGS sequence"/>
</dbReference>
<proteinExistence type="predicted"/>
<sequence length="51" mass="5392">MKKLIPWAALAFVVFFIAYRPQEAASIVSTILGGIGDVGEGFGDFVAGVFD</sequence>